<dbReference type="WBParaSite" id="scaffold19618_cov160.g19280">
    <property type="protein sequence ID" value="scaffold19618_cov160.g19280"/>
    <property type="gene ID" value="scaffold19618_cov160.g19280"/>
</dbReference>
<dbReference type="AlphaFoldDB" id="A0A915LY41"/>
<sequence length="98" mass="10789">MIETQYMWQHTWPSSEILYYSFPGEFIASNPNIWKGSTVMEIGSGVAALPSMTALRCGASKVVITEQSHLDKVCLGYLLKNNSILVSGRGRPGARSRP</sequence>
<evidence type="ECO:0000313" key="2">
    <source>
        <dbReference type="WBParaSite" id="scaffold19618_cov160.g19280"/>
    </source>
</evidence>
<reference evidence="2" key="1">
    <citation type="submission" date="2022-11" db="UniProtKB">
        <authorList>
            <consortium name="WormBaseParasite"/>
        </authorList>
    </citation>
    <scope>IDENTIFICATION</scope>
</reference>
<dbReference type="Gene3D" id="3.40.50.150">
    <property type="entry name" value="Vaccinia Virus protein VP39"/>
    <property type="match status" value="1"/>
</dbReference>
<proteinExistence type="predicted"/>
<keyword evidence="1" id="KW-1185">Reference proteome</keyword>
<evidence type="ECO:0000313" key="1">
    <source>
        <dbReference type="Proteomes" id="UP000887561"/>
    </source>
</evidence>
<dbReference type="SUPFAM" id="SSF53335">
    <property type="entry name" value="S-adenosyl-L-methionine-dependent methyltransferases"/>
    <property type="match status" value="1"/>
</dbReference>
<accession>A0A915LY41</accession>
<name>A0A915LY41_MELJA</name>
<organism evidence="1 2">
    <name type="scientific">Meloidogyne javanica</name>
    <name type="common">Root-knot nematode worm</name>
    <dbReference type="NCBI Taxonomy" id="6303"/>
    <lineage>
        <taxon>Eukaryota</taxon>
        <taxon>Metazoa</taxon>
        <taxon>Ecdysozoa</taxon>
        <taxon>Nematoda</taxon>
        <taxon>Chromadorea</taxon>
        <taxon>Rhabditida</taxon>
        <taxon>Tylenchina</taxon>
        <taxon>Tylenchomorpha</taxon>
        <taxon>Tylenchoidea</taxon>
        <taxon>Meloidogynidae</taxon>
        <taxon>Meloidogyninae</taxon>
        <taxon>Meloidogyne</taxon>
        <taxon>Meloidogyne incognita group</taxon>
    </lineage>
</organism>
<dbReference type="Proteomes" id="UP000887561">
    <property type="component" value="Unplaced"/>
</dbReference>
<protein>
    <submittedName>
        <fullName evidence="2">Uncharacterized protein</fullName>
    </submittedName>
</protein>
<dbReference type="InterPro" id="IPR029063">
    <property type="entry name" value="SAM-dependent_MTases_sf"/>
</dbReference>